<evidence type="ECO:0000313" key="4">
    <source>
        <dbReference type="RefSeq" id="XP_031746580.1"/>
    </source>
</evidence>
<dbReference type="SUPFAM" id="SSF57997">
    <property type="entry name" value="Tropomyosin"/>
    <property type="match status" value="1"/>
</dbReference>
<dbReference type="AGR" id="Xenbase:XB-GENE-29085979"/>
<dbReference type="AlphaFoldDB" id="A0A8J1IPA9"/>
<sequence>MDQNRSSELNVSDCTAVSAALVHLLEIEKQLRQEELGFDEEALQYLMGIADALKELEHARRATRELLEEETIRTSKLRYRIQHLPGMITKEIEEAVLSARLLNASELQQLQSELTNKMQKLEHAVRSQSELEEMNLFLSQHGKTLGDAYQQAVDLLNQHMAEKASLNIIVNETHVKCKDAQDAVIEYKNRTEDLAEDMITEREIFFEEKRHLIDEIKETELNTRAQEEQNSKKKEIYVHLTSLLFDEEEKISKEKEIIGGIKDEILLLQASHARLTEKLDVKRQESQNLAQKIYHFETCIEEMKDRYTKESKSLNEKISELGEEMDIVKKLHQTLTEQHKQLMEENQTTREREDKEYAKKQDTAKQLEQIRAALSEKMELYGKLKKEIKILELETQRQVENGRNRTEQLAARVEESKEVLAKETQNRKTLQVKREELSKDLELWKIAEETFTNQLKERIANGKKDIAALTKEVNHLLKTIEQWDNQIHTLTEEIDKAKEAYSDMERGLSAEIDKLQGQLNLLSENLVSETEKLASKINLLKEAEEKHSMAENNYERLKNKVAELKNQQRSLEMSMKRIIKDIETKSELKETKEIALKNLRSGLFEELQSNLGKILLIEKDIYEVNRKLELVTIENCRLKLCCAQFKEDIDKSVMEANTHLSAAQQIQSNLAILIEQLHDEWEKDNFVCKDFSDRDESILDALVQLINKINRRAEKMDFLKGKLQDKFLGLAALLDTKESRSAYICHCSLTWKRAPDLFTDFIC</sequence>
<evidence type="ECO:0000256" key="2">
    <source>
        <dbReference type="SAM" id="MobiDB-lite"/>
    </source>
</evidence>
<dbReference type="OrthoDB" id="10031759at2759"/>
<dbReference type="PANTHER" id="PTHR35347:SF1">
    <property type="entry name" value="COILED-COIL DOMAIN-CONTAINING PROTEIN 175"/>
    <property type="match status" value="1"/>
</dbReference>
<dbReference type="Xenbase" id="XB-GENE-29085979">
    <property type="gene designation" value="LOC101732248"/>
</dbReference>
<reference evidence="4" key="1">
    <citation type="submission" date="2025-08" db="UniProtKB">
        <authorList>
            <consortium name="RefSeq"/>
        </authorList>
    </citation>
    <scope>IDENTIFICATION</scope>
    <source>
        <strain evidence="4">Nigerian</strain>
        <tissue evidence="4">Liver and blood</tissue>
    </source>
</reference>
<protein>
    <submittedName>
        <fullName evidence="4">Leucine-rich repeat-containing protein DDB_G0290503 isoform X1</fullName>
    </submittedName>
</protein>
<organism evidence="3 4">
    <name type="scientific">Xenopus tropicalis</name>
    <name type="common">Western clawed frog</name>
    <name type="synonym">Silurana tropicalis</name>
    <dbReference type="NCBI Taxonomy" id="8364"/>
    <lineage>
        <taxon>Eukaryota</taxon>
        <taxon>Metazoa</taxon>
        <taxon>Chordata</taxon>
        <taxon>Craniata</taxon>
        <taxon>Vertebrata</taxon>
        <taxon>Euteleostomi</taxon>
        <taxon>Amphibia</taxon>
        <taxon>Batrachia</taxon>
        <taxon>Anura</taxon>
        <taxon>Pipoidea</taxon>
        <taxon>Pipidae</taxon>
        <taxon>Xenopodinae</taxon>
        <taxon>Xenopus</taxon>
        <taxon>Silurana</taxon>
    </lineage>
</organism>
<keyword evidence="3" id="KW-1185">Reference proteome</keyword>
<evidence type="ECO:0000313" key="5">
    <source>
        <dbReference type="Xenbase" id="XB-GENE-29085979"/>
    </source>
</evidence>
<feature type="coiled-coil region" evidence="1">
    <location>
        <begin position="177"/>
        <end position="229"/>
    </location>
</feature>
<keyword evidence="1" id="KW-0175">Coiled coil</keyword>
<dbReference type="Gene3D" id="1.20.5.340">
    <property type="match status" value="1"/>
</dbReference>
<evidence type="ECO:0000313" key="3">
    <source>
        <dbReference type="Proteomes" id="UP000008143"/>
    </source>
</evidence>
<evidence type="ECO:0000256" key="1">
    <source>
        <dbReference type="SAM" id="Coils"/>
    </source>
</evidence>
<name>A0A8J1IPA9_XENTR</name>
<dbReference type="InterPro" id="IPR038834">
    <property type="entry name" value="CCDC175"/>
</dbReference>
<accession>A0A8J1IPA9</accession>
<dbReference type="GeneID" id="101732248"/>
<dbReference type="PANTHER" id="PTHR35347">
    <property type="entry name" value="COILED-COIL DOMAIN-CONTAINING PROTEIN 175"/>
    <property type="match status" value="1"/>
</dbReference>
<feature type="region of interest" description="Disordered" evidence="2">
    <location>
        <begin position="342"/>
        <end position="362"/>
    </location>
</feature>
<proteinExistence type="predicted"/>
<gene>
    <name evidence="4 5" type="primary">LOC101732248</name>
</gene>
<dbReference type="OMA" id="VFMQKRK"/>
<dbReference type="RefSeq" id="XP_031746580.1">
    <property type="nucleotide sequence ID" value="XM_031890720.1"/>
</dbReference>
<dbReference type="Proteomes" id="UP000008143">
    <property type="component" value="Chromosome 8"/>
</dbReference>